<dbReference type="EMBL" id="CP003179">
    <property type="protein sequence ID" value="AEW03631.1"/>
    <property type="molecule type" value="Genomic_DNA"/>
</dbReference>
<accession>G8TV50</accession>
<reference evidence="2" key="1">
    <citation type="submission" date="2011-12" db="EMBL/GenBank/DDBJ databases">
        <title>The complete genome of chromosome of Sulfobacillus acidophilus DSM 10332.</title>
        <authorList>
            <person name="Lucas S."/>
            <person name="Han J."/>
            <person name="Lapidus A."/>
            <person name="Bruce D."/>
            <person name="Goodwin L."/>
            <person name="Pitluck S."/>
            <person name="Peters L."/>
            <person name="Kyrpides N."/>
            <person name="Mavromatis K."/>
            <person name="Ivanova N."/>
            <person name="Mikhailova N."/>
            <person name="Chertkov O."/>
            <person name="Saunders E."/>
            <person name="Detter J.C."/>
            <person name="Tapia R."/>
            <person name="Han C."/>
            <person name="Land M."/>
            <person name="Hauser L."/>
            <person name="Markowitz V."/>
            <person name="Cheng J.-F."/>
            <person name="Hugenholtz P."/>
            <person name="Woyke T."/>
            <person name="Wu D."/>
            <person name="Pukall R."/>
            <person name="Gehrich-Schroeter G."/>
            <person name="Schneider S."/>
            <person name="Klenk H.-P."/>
            <person name="Eisen J.A."/>
        </authorList>
    </citation>
    <scope>NUCLEOTIDE SEQUENCE [LARGE SCALE GENOMIC DNA]</scope>
    <source>
        <strain evidence="2">ATCC 700253 / DSM 10332 / NAL</strain>
    </source>
</reference>
<proteinExistence type="predicted"/>
<name>G8TV50_SULAD</name>
<organism evidence="1 2">
    <name type="scientific">Sulfobacillus acidophilus (strain ATCC 700253 / DSM 10332 / NAL)</name>
    <dbReference type="NCBI Taxonomy" id="679936"/>
    <lineage>
        <taxon>Bacteria</taxon>
        <taxon>Bacillati</taxon>
        <taxon>Bacillota</taxon>
        <taxon>Clostridia</taxon>
        <taxon>Eubacteriales</taxon>
        <taxon>Clostridiales Family XVII. Incertae Sedis</taxon>
        <taxon>Sulfobacillus</taxon>
    </lineage>
</organism>
<dbReference type="STRING" id="679936.Sulac_0057"/>
<reference evidence="1 2" key="2">
    <citation type="journal article" date="2012" name="Stand. Genomic Sci.">
        <title>Complete genome sequence of the moderately thermophilic mineral-sulfide-oxidizing firmicute Sulfobacillus acidophilus type strain (NAL(T)).</title>
        <authorList>
            <person name="Anderson I."/>
            <person name="Chertkov O."/>
            <person name="Chen A."/>
            <person name="Saunders E."/>
            <person name="Lapidus A."/>
            <person name="Nolan M."/>
            <person name="Lucas S."/>
            <person name="Hammon N."/>
            <person name="Deshpande S."/>
            <person name="Cheng J.F."/>
            <person name="Han C."/>
            <person name="Tapia R."/>
            <person name="Goodwin L.A."/>
            <person name="Pitluck S."/>
            <person name="Liolios K."/>
            <person name="Pagani I."/>
            <person name="Ivanova N."/>
            <person name="Mikhailova N."/>
            <person name="Pati A."/>
            <person name="Palaniappan K."/>
            <person name="Land M."/>
            <person name="Pan C."/>
            <person name="Rohde M."/>
            <person name="Pukall R."/>
            <person name="Goker M."/>
            <person name="Detter J.C."/>
            <person name="Woyke T."/>
            <person name="Bristow J."/>
            <person name="Eisen J.A."/>
            <person name="Markowitz V."/>
            <person name="Hugenholtz P."/>
            <person name="Kyrpides N.C."/>
            <person name="Klenk H.P."/>
            <person name="Mavromatis K."/>
        </authorList>
    </citation>
    <scope>NUCLEOTIDE SEQUENCE [LARGE SCALE GENOMIC DNA]</scope>
    <source>
        <strain evidence="2">ATCC 700253 / DSM 10332 / NAL</strain>
    </source>
</reference>
<sequence>MTGDAERLAEYMERTLPLRDLRLGNEYRYAHLGLALVDAVFSVGIKYTTTSRVVARYARYQRLTLFRPNETEWPSVKDQEPLDALVALGERLGPQRLADEVFQNRNRTSSSGGILKAEAVIQAARVFTDHGVRYFQDLPKAAANSAVEAAFRAIPGQASGVSWAYFWMLAGDDNLIKPDRHVLTYLETALGGPIGLERALAVIRGAAALLQPDYPAVTPRRLDYAIWNYQRTQGR</sequence>
<dbReference type="AlphaFoldDB" id="G8TV50"/>
<evidence type="ECO:0000313" key="2">
    <source>
        <dbReference type="Proteomes" id="UP000005439"/>
    </source>
</evidence>
<protein>
    <submittedName>
        <fullName evidence="1">Uncharacterized protein</fullName>
    </submittedName>
</protein>
<dbReference type="PATRIC" id="fig|679936.5.peg.62"/>
<dbReference type="Proteomes" id="UP000005439">
    <property type="component" value="Chromosome"/>
</dbReference>
<dbReference type="KEGG" id="sap:Sulac_0057"/>
<keyword evidence="2" id="KW-1185">Reference proteome</keyword>
<gene>
    <name evidence="1" type="ordered locus">Sulac_0057</name>
</gene>
<evidence type="ECO:0000313" key="1">
    <source>
        <dbReference type="EMBL" id="AEW03631.1"/>
    </source>
</evidence>
<dbReference type="HOGENOM" id="CLU_083610_0_0_9"/>